<evidence type="ECO:0000256" key="4">
    <source>
        <dbReference type="ARBA" id="ARBA00022857"/>
    </source>
</evidence>
<dbReference type="Pfam" id="PF00881">
    <property type="entry name" value="Nitroreductase"/>
    <property type="match status" value="1"/>
</dbReference>
<feature type="binding site" evidence="8">
    <location>
        <position position="46"/>
    </location>
    <ligand>
        <name>FMN</name>
        <dbReference type="ChEBI" id="CHEBI:58210"/>
        <note>ligand shared between dimeric partners</note>
    </ligand>
</feature>
<dbReference type="AlphaFoldDB" id="A0A0C9NFK6"/>
<dbReference type="InterPro" id="IPR029479">
    <property type="entry name" value="Nitroreductase"/>
</dbReference>
<dbReference type="CDD" id="cd02135">
    <property type="entry name" value="YdjA-like"/>
    <property type="match status" value="1"/>
</dbReference>
<feature type="binding site" evidence="8">
    <location>
        <position position="50"/>
    </location>
    <ligand>
        <name>FMN</name>
        <dbReference type="ChEBI" id="CHEBI:58210"/>
        <note>ligand shared between dimeric partners</note>
    </ligand>
</feature>
<dbReference type="Gene3D" id="3.40.109.10">
    <property type="entry name" value="NADH Oxidase"/>
    <property type="match status" value="1"/>
</dbReference>
<comment type="caution">
    <text evidence="10">The sequence shown here is derived from an EMBL/GenBank/DDBJ whole genome shotgun (WGS) entry which is preliminary data.</text>
</comment>
<comment type="cofactor">
    <cofactor evidence="8">
        <name>FMN</name>
        <dbReference type="ChEBI" id="CHEBI:58210"/>
    </cofactor>
    <text evidence="8">Binds 1 FMN per subunit.</text>
</comment>
<proteinExistence type="inferred from homology"/>
<feature type="binding site" description="in other chain" evidence="8">
    <location>
        <begin position="19"/>
        <end position="21"/>
    </location>
    <ligand>
        <name>FMN</name>
        <dbReference type="ChEBI" id="CHEBI:58210"/>
        <note>ligand shared between dimeric partners</note>
    </ligand>
</feature>
<dbReference type="Proteomes" id="UP000032025">
    <property type="component" value="Unassembled WGS sequence"/>
</dbReference>
<dbReference type="PANTHER" id="PTHR43821:SF1">
    <property type="entry name" value="NAD(P)H NITROREDUCTASE YDJA-RELATED"/>
    <property type="match status" value="1"/>
</dbReference>
<comment type="similarity">
    <text evidence="1 7">Belongs to the nitroreductase family.</text>
</comment>
<keyword evidence="2 7" id="KW-0285">Flavoprotein</keyword>
<keyword evidence="5 7" id="KW-0560">Oxidoreductase</keyword>
<gene>
    <name evidence="10" type="ORF">SP6_20_00070</name>
</gene>
<dbReference type="PANTHER" id="PTHR43821">
    <property type="entry name" value="NAD(P)H NITROREDUCTASE YDJA-RELATED"/>
    <property type="match status" value="1"/>
</dbReference>
<evidence type="ECO:0000256" key="7">
    <source>
        <dbReference type="PIRNR" id="PIRNR000232"/>
    </source>
</evidence>
<name>A0A0C9NFK6_SPHPI</name>
<sequence>MSDMTFNDRSTPLTLLATRRSGKPRDLIAPGPDADQLTEILRIAGRTPDHGKLAPWRFVVVAPETRGALAQVITTAYRSERPQAGATEIAALEQFAHQAPSLVVVLSSPRPDSHIPLWEQELSAGAACMNLLHAAHAMGFAGGWLTGWPAFSDAVRDAFGQAPERIAGFLFLGTPSRPLDERPRPDLDRIVSHWTGPSV</sequence>
<keyword evidence="3 7" id="KW-0288">FMN</keyword>
<dbReference type="GO" id="GO:0016491">
    <property type="term" value="F:oxidoreductase activity"/>
    <property type="evidence" value="ECO:0007669"/>
    <property type="project" value="UniProtKB-UniRule"/>
</dbReference>
<dbReference type="InterPro" id="IPR026021">
    <property type="entry name" value="YdjA-like"/>
</dbReference>
<feature type="domain" description="Nitroreductase" evidence="9">
    <location>
        <begin position="29"/>
        <end position="173"/>
    </location>
</feature>
<evidence type="ECO:0000256" key="8">
    <source>
        <dbReference type="PIRSR" id="PIRSR000232-1"/>
    </source>
</evidence>
<dbReference type="InterPro" id="IPR052530">
    <property type="entry name" value="NAD(P)H_nitroreductase"/>
</dbReference>
<dbReference type="EMBL" id="BBJS01000020">
    <property type="protein sequence ID" value="GAN13528.1"/>
    <property type="molecule type" value="Genomic_DNA"/>
</dbReference>
<evidence type="ECO:0000259" key="9">
    <source>
        <dbReference type="Pfam" id="PF00881"/>
    </source>
</evidence>
<evidence type="ECO:0000256" key="5">
    <source>
        <dbReference type="ARBA" id="ARBA00023002"/>
    </source>
</evidence>
<dbReference type="PIRSF" id="PIRSF000232">
    <property type="entry name" value="YdjA"/>
    <property type="match status" value="1"/>
</dbReference>
<keyword evidence="11" id="KW-1185">Reference proteome</keyword>
<accession>A0A0C9NFK6</accession>
<evidence type="ECO:0000256" key="1">
    <source>
        <dbReference type="ARBA" id="ARBA00007118"/>
    </source>
</evidence>
<organism evidence="10 11">
    <name type="scientific">Sphingomonas paucimobilis NBRC 13935</name>
    <dbReference type="NCBI Taxonomy" id="1219050"/>
    <lineage>
        <taxon>Bacteria</taxon>
        <taxon>Pseudomonadati</taxon>
        <taxon>Pseudomonadota</taxon>
        <taxon>Alphaproteobacteria</taxon>
        <taxon>Sphingomonadales</taxon>
        <taxon>Sphingomonadaceae</taxon>
        <taxon>Sphingomonas</taxon>
    </lineage>
</organism>
<keyword evidence="4 7" id="KW-0521">NADP</keyword>
<reference evidence="10 11" key="1">
    <citation type="submission" date="2014-08" db="EMBL/GenBank/DDBJ databases">
        <title>Whole genome shotgun sequence of Sphingomonas paucimobilis NBRC 13935.</title>
        <authorList>
            <person name="Hosoyama A."/>
            <person name="Hashimoto M."/>
            <person name="Hosoyama Y."/>
            <person name="Noguchi M."/>
            <person name="Uohara A."/>
            <person name="Ohji S."/>
            <person name="Katano-Makiyama Y."/>
            <person name="Ichikawa N."/>
            <person name="Kimura A."/>
            <person name="Yamazoe A."/>
            <person name="Fujita N."/>
        </authorList>
    </citation>
    <scope>NUCLEOTIDE SEQUENCE [LARGE SCALE GENOMIC DNA]</scope>
    <source>
        <strain evidence="10 11">NBRC 13935</strain>
    </source>
</reference>
<evidence type="ECO:0000256" key="3">
    <source>
        <dbReference type="ARBA" id="ARBA00022643"/>
    </source>
</evidence>
<feature type="binding site" description="in other chain" evidence="8">
    <location>
        <begin position="144"/>
        <end position="146"/>
    </location>
    <ligand>
        <name>FMN</name>
        <dbReference type="ChEBI" id="CHEBI:58210"/>
        <note>ligand shared between dimeric partners</note>
    </ligand>
</feature>
<protein>
    <recommendedName>
        <fullName evidence="7">Putative NAD(P)H nitroreductase</fullName>
        <ecNumber evidence="7">1.-.-.-</ecNumber>
    </recommendedName>
</protein>
<evidence type="ECO:0000313" key="10">
    <source>
        <dbReference type="EMBL" id="GAN13528.1"/>
    </source>
</evidence>
<dbReference type="SUPFAM" id="SSF55469">
    <property type="entry name" value="FMN-dependent nitroreductase-like"/>
    <property type="match status" value="1"/>
</dbReference>
<keyword evidence="6 7" id="KW-0520">NAD</keyword>
<dbReference type="EC" id="1.-.-.-" evidence="7"/>
<evidence type="ECO:0000313" key="11">
    <source>
        <dbReference type="Proteomes" id="UP000032025"/>
    </source>
</evidence>
<evidence type="ECO:0000256" key="6">
    <source>
        <dbReference type="ARBA" id="ARBA00023027"/>
    </source>
</evidence>
<evidence type="ECO:0000256" key="2">
    <source>
        <dbReference type="ARBA" id="ARBA00022630"/>
    </source>
</evidence>
<dbReference type="InterPro" id="IPR000415">
    <property type="entry name" value="Nitroreductase-like"/>
</dbReference>